<dbReference type="GO" id="GO:0016020">
    <property type="term" value="C:membrane"/>
    <property type="evidence" value="ECO:0007669"/>
    <property type="project" value="InterPro"/>
</dbReference>
<feature type="transmembrane region" description="Helical" evidence="1">
    <location>
        <begin position="118"/>
        <end position="139"/>
    </location>
</feature>
<dbReference type="Pfam" id="PF00892">
    <property type="entry name" value="EamA"/>
    <property type="match status" value="1"/>
</dbReference>
<dbReference type="OrthoDB" id="10635604at2759"/>
<dbReference type="Proteomes" id="UP000230750">
    <property type="component" value="Unassembled WGS sequence"/>
</dbReference>
<accession>A0A2G8JFI8</accession>
<feature type="transmembrane region" description="Helical" evidence="1">
    <location>
        <begin position="22"/>
        <end position="44"/>
    </location>
</feature>
<name>A0A2G8JFI8_STIJA</name>
<keyword evidence="1" id="KW-0812">Transmembrane</keyword>
<keyword evidence="4" id="KW-1185">Reference proteome</keyword>
<feature type="transmembrane region" description="Helical" evidence="1">
    <location>
        <begin position="85"/>
        <end position="106"/>
    </location>
</feature>
<reference evidence="3 4" key="1">
    <citation type="journal article" date="2017" name="PLoS Biol.">
        <title>The sea cucumber genome provides insights into morphological evolution and visceral regeneration.</title>
        <authorList>
            <person name="Zhang X."/>
            <person name="Sun L."/>
            <person name="Yuan J."/>
            <person name="Sun Y."/>
            <person name="Gao Y."/>
            <person name="Zhang L."/>
            <person name="Li S."/>
            <person name="Dai H."/>
            <person name="Hamel J.F."/>
            <person name="Liu C."/>
            <person name="Yu Y."/>
            <person name="Liu S."/>
            <person name="Lin W."/>
            <person name="Guo K."/>
            <person name="Jin S."/>
            <person name="Xu P."/>
            <person name="Storey K.B."/>
            <person name="Huan P."/>
            <person name="Zhang T."/>
            <person name="Zhou Y."/>
            <person name="Zhang J."/>
            <person name="Lin C."/>
            <person name="Li X."/>
            <person name="Xing L."/>
            <person name="Huo D."/>
            <person name="Sun M."/>
            <person name="Wang L."/>
            <person name="Mercier A."/>
            <person name="Li F."/>
            <person name="Yang H."/>
            <person name="Xiang J."/>
        </authorList>
    </citation>
    <scope>NUCLEOTIDE SEQUENCE [LARGE SCALE GENOMIC DNA]</scope>
    <source>
        <strain evidence="3">Shaxun</strain>
        <tissue evidence="3">Muscle</tissue>
    </source>
</reference>
<gene>
    <name evidence="3" type="ORF">BSL78_28654</name>
</gene>
<feature type="transmembrane region" description="Helical" evidence="1">
    <location>
        <begin position="50"/>
        <end position="73"/>
    </location>
</feature>
<dbReference type="EMBL" id="MRZV01002150">
    <property type="protein sequence ID" value="PIK34516.1"/>
    <property type="molecule type" value="Genomic_DNA"/>
</dbReference>
<feature type="transmembrane region" description="Helical" evidence="1">
    <location>
        <begin position="146"/>
        <end position="166"/>
    </location>
</feature>
<proteinExistence type="predicted"/>
<keyword evidence="1" id="KW-1133">Transmembrane helix</keyword>
<evidence type="ECO:0000313" key="3">
    <source>
        <dbReference type="EMBL" id="PIK34516.1"/>
    </source>
</evidence>
<evidence type="ECO:0000259" key="2">
    <source>
        <dbReference type="Pfam" id="PF00892"/>
    </source>
</evidence>
<sequence>MPVICTILGITCFGEPMNVKKIILLCLAVVGASFISGPTFLFGIPLSYNSMYAIGLVLALLASIGYGTSFTLIHYTSAKYETDPFIFSLATAASASCFSTITYLVFQEPSFPSEIYGLLVLASCSCFSFLAGLSLAFALSVESASFVAIVSTTEMLFTYLAQFIVFDLKPTWLSASGAVMVFVSCVGLNFLKTDNGDAGIEDDDSKKPLIEDHKEESK</sequence>
<dbReference type="AlphaFoldDB" id="A0A2G8JFI8"/>
<protein>
    <recommendedName>
        <fullName evidence="2">EamA domain-containing protein</fullName>
    </recommendedName>
</protein>
<keyword evidence="1" id="KW-0472">Membrane</keyword>
<organism evidence="3 4">
    <name type="scientific">Stichopus japonicus</name>
    <name type="common">Sea cucumber</name>
    <dbReference type="NCBI Taxonomy" id="307972"/>
    <lineage>
        <taxon>Eukaryota</taxon>
        <taxon>Metazoa</taxon>
        <taxon>Echinodermata</taxon>
        <taxon>Eleutherozoa</taxon>
        <taxon>Echinozoa</taxon>
        <taxon>Holothuroidea</taxon>
        <taxon>Aspidochirotacea</taxon>
        <taxon>Aspidochirotida</taxon>
        <taxon>Stichopodidae</taxon>
        <taxon>Apostichopus</taxon>
    </lineage>
</organism>
<comment type="caution">
    <text evidence="3">The sequence shown here is derived from an EMBL/GenBank/DDBJ whole genome shotgun (WGS) entry which is preliminary data.</text>
</comment>
<evidence type="ECO:0000256" key="1">
    <source>
        <dbReference type="SAM" id="Phobius"/>
    </source>
</evidence>
<dbReference type="InterPro" id="IPR000620">
    <property type="entry name" value="EamA_dom"/>
</dbReference>
<feature type="transmembrane region" description="Helical" evidence="1">
    <location>
        <begin position="172"/>
        <end position="191"/>
    </location>
</feature>
<evidence type="ECO:0000313" key="4">
    <source>
        <dbReference type="Proteomes" id="UP000230750"/>
    </source>
</evidence>
<feature type="domain" description="EamA" evidence="2">
    <location>
        <begin position="54"/>
        <end position="189"/>
    </location>
</feature>